<organism evidence="3 4">
    <name type="scientific">Eiseniibacteriota bacterium</name>
    <dbReference type="NCBI Taxonomy" id="2212470"/>
    <lineage>
        <taxon>Bacteria</taxon>
        <taxon>Candidatus Eiseniibacteriota</taxon>
    </lineage>
</organism>
<dbReference type="EMBL" id="JAHJDP010000035">
    <property type="protein sequence ID" value="MBU2690721.1"/>
    <property type="molecule type" value="Genomic_DNA"/>
</dbReference>
<evidence type="ECO:0000313" key="4">
    <source>
        <dbReference type="Proteomes" id="UP000777784"/>
    </source>
</evidence>
<name>A0A948RVG7_UNCEI</name>
<proteinExistence type="predicted"/>
<protein>
    <submittedName>
        <fullName evidence="3">AAA family ATPase</fullName>
    </submittedName>
</protein>
<dbReference type="Pfam" id="PF13173">
    <property type="entry name" value="AAA_14"/>
    <property type="match status" value="1"/>
</dbReference>
<dbReference type="Pfam" id="PF13635">
    <property type="entry name" value="DUF4143"/>
    <property type="match status" value="1"/>
</dbReference>
<reference evidence="3" key="1">
    <citation type="submission" date="2021-05" db="EMBL/GenBank/DDBJ databases">
        <title>Energy efficiency and biological interactions define the core microbiome of deep oligotrophic groundwater.</title>
        <authorList>
            <person name="Mehrshad M."/>
            <person name="Lopez-Fernandez M."/>
            <person name="Bell E."/>
            <person name="Bernier-Latmani R."/>
            <person name="Bertilsson S."/>
            <person name="Dopson M."/>
        </authorList>
    </citation>
    <scope>NUCLEOTIDE SEQUENCE</scope>
    <source>
        <strain evidence="3">Modern_marine.mb.64</strain>
    </source>
</reference>
<dbReference type="InterPro" id="IPR025420">
    <property type="entry name" value="DUF4143"/>
</dbReference>
<comment type="caution">
    <text evidence="3">The sequence shown here is derived from an EMBL/GenBank/DDBJ whole genome shotgun (WGS) entry which is preliminary data.</text>
</comment>
<evidence type="ECO:0000259" key="1">
    <source>
        <dbReference type="Pfam" id="PF13173"/>
    </source>
</evidence>
<dbReference type="InterPro" id="IPR041682">
    <property type="entry name" value="AAA_14"/>
</dbReference>
<evidence type="ECO:0000313" key="3">
    <source>
        <dbReference type="EMBL" id="MBU2690721.1"/>
    </source>
</evidence>
<evidence type="ECO:0000259" key="2">
    <source>
        <dbReference type="Pfam" id="PF13635"/>
    </source>
</evidence>
<accession>A0A948RVG7</accession>
<dbReference type="PANTHER" id="PTHR43566:SF2">
    <property type="entry name" value="DUF4143 DOMAIN-CONTAINING PROTEIN"/>
    <property type="match status" value="1"/>
</dbReference>
<dbReference type="AlphaFoldDB" id="A0A948RVG7"/>
<feature type="domain" description="DUF4143" evidence="2">
    <location>
        <begin position="180"/>
        <end position="333"/>
    </location>
</feature>
<dbReference type="Proteomes" id="UP000777784">
    <property type="component" value="Unassembled WGS sequence"/>
</dbReference>
<gene>
    <name evidence="3" type="ORF">KJ970_07310</name>
</gene>
<sequence length="391" mass="44965">MKRRFVPIQRSLDLVWIPNPATGSSASFLWGARQTGKTTYLRARFRDARFYDLLDTDLSAELSVRPGLLREEILAERPEVVVIDEIQKVPALLEEVHWLLENTGARFVLCGSSARKLRRQSHNLLGGRAIDHHLLPLTSHEIGEVDLLRILRHGALPAHYLIDDPKLLLRAYINNYIKEEIIDESATRNIPAFTRFLQIAGIGHGQQINFANVARESGVSASTVRNYYQILEDTLLGFTLDPWRRKKKRRLVETAKFYFFDVGVANQIHPEVKSIDEGTDAFGRAFEHYLLNEVRAYLEYRRCDQPLAYWRTSSGFEVDLIIGAMELAVEFKSTREVRSADLKGMRALREEFAPRRSLVVSRVEHPRKTEDGIEIVPWLRFCKELWAGTLI</sequence>
<dbReference type="InterPro" id="IPR027417">
    <property type="entry name" value="P-loop_NTPase"/>
</dbReference>
<dbReference type="PANTHER" id="PTHR43566">
    <property type="entry name" value="CONSERVED PROTEIN"/>
    <property type="match status" value="1"/>
</dbReference>
<feature type="domain" description="AAA" evidence="1">
    <location>
        <begin position="27"/>
        <end position="142"/>
    </location>
</feature>
<dbReference type="SUPFAM" id="SSF52540">
    <property type="entry name" value="P-loop containing nucleoside triphosphate hydrolases"/>
    <property type="match status" value="1"/>
</dbReference>